<feature type="region of interest" description="Disordered" evidence="1">
    <location>
        <begin position="25"/>
        <end position="44"/>
    </location>
</feature>
<sequence length="130" mass="14481">MSLLHTCLPKKSRAKRLSLCVYPKPVDEGSKEERDGCEEDRVGGGGPLGLIVEARLNGAGAGKVSAQRGQQRRKYHRCMEGRYLTPHSTLCSEKREEEEPDTEQRLEMLGGGEGRRQTEVRRAESSQEIA</sequence>
<reference evidence="2 3" key="1">
    <citation type="journal article" date="2023" name="Mol. Biol. Evol.">
        <title>Genomics of Secondarily Temperate Adaptation in the Only Non-Antarctic Icefish.</title>
        <authorList>
            <person name="Rivera-Colon A.G."/>
            <person name="Rayamajhi N."/>
            <person name="Minhas B.F."/>
            <person name="Madrigal G."/>
            <person name="Bilyk K.T."/>
            <person name="Yoon V."/>
            <person name="Hune M."/>
            <person name="Gregory S."/>
            <person name="Cheng C.H.C."/>
            <person name="Catchen J.M."/>
        </authorList>
    </citation>
    <scope>NUCLEOTIDE SEQUENCE [LARGE SCALE GENOMIC DNA]</scope>
    <source>
        <tissue evidence="2">White muscle</tissue>
    </source>
</reference>
<feature type="compositionally biased region" description="Basic and acidic residues" evidence="1">
    <location>
        <begin position="92"/>
        <end position="106"/>
    </location>
</feature>
<evidence type="ECO:0000313" key="2">
    <source>
        <dbReference type="EMBL" id="KAK5916972.1"/>
    </source>
</evidence>
<feature type="region of interest" description="Disordered" evidence="1">
    <location>
        <begin position="89"/>
        <end position="130"/>
    </location>
</feature>
<organism evidence="2 3">
    <name type="scientific">Champsocephalus gunnari</name>
    <name type="common">Mackerel icefish</name>
    <dbReference type="NCBI Taxonomy" id="52237"/>
    <lineage>
        <taxon>Eukaryota</taxon>
        <taxon>Metazoa</taxon>
        <taxon>Chordata</taxon>
        <taxon>Craniata</taxon>
        <taxon>Vertebrata</taxon>
        <taxon>Euteleostomi</taxon>
        <taxon>Actinopterygii</taxon>
        <taxon>Neopterygii</taxon>
        <taxon>Teleostei</taxon>
        <taxon>Neoteleostei</taxon>
        <taxon>Acanthomorphata</taxon>
        <taxon>Eupercaria</taxon>
        <taxon>Perciformes</taxon>
        <taxon>Notothenioidei</taxon>
        <taxon>Channichthyidae</taxon>
        <taxon>Champsocephalus</taxon>
    </lineage>
</organism>
<name>A0AAN8HIV3_CHAGU</name>
<keyword evidence="3" id="KW-1185">Reference proteome</keyword>
<protein>
    <submittedName>
        <fullName evidence="2">Uncharacterized protein</fullName>
    </submittedName>
</protein>
<dbReference type="EMBL" id="JAURVH010001526">
    <property type="protein sequence ID" value="KAK5916972.1"/>
    <property type="molecule type" value="Genomic_DNA"/>
</dbReference>
<accession>A0AAN8HIV3</accession>
<evidence type="ECO:0000256" key="1">
    <source>
        <dbReference type="SAM" id="MobiDB-lite"/>
    </source>
</evidence>
<feature type="compositionally biased region" description="Basic and acidic residues" evidence="1">
    <location>
        <begin position="25"/>
        <end position="42"/>
    </location>
</feature>
<dbReference type="Proteomes" id="UP001331515">
    <property type="component" value="Unassembled WGS sequence"/>
</dbReference>
<comment type="caution">
    <text evidence="2">The sequence shown here is derived from an EMBL/GenBank/DDBJ whole genome shotgun (WGS) entry which is preliminary data.</text>
</comment>
<gene>
    <name evidence="2" type="ORF">CgunFtcFv8_011900</name>
</gene>
<proteinExistence type="predicted"/>
<evidence type="ECO:0000313" key="3">
    <source>
        <dbReference type="Proteomes" id="UP001331515"/>
    </source>
</evidence>
<dbReference type="AlphaFoldDB" id="A0AAN8HIV3"/>
<feature type="compositionally biased region" description="Basic and acidic residues" evidence="1">
    <location>
        <begin position="113"/>
        <end position="130"/>
    </location>
</feature>